<evidence type="ECO:0000313" key="7">
    <source>
        <dbReference type="EMBL" id="MFD0780463.1"/>
    </source>
</evidence>
<dbReference type="PANTHER" id="PTHR45655">
    <property type="entry name" value="GUANYLATE CYCLASE SOLUBLE SUBUNIT BETA-2"/>
    <property type="match status" value="1"/>
</dbReference>
<keyword evidence="2 4" id="KW-1133">Transmembrane helix</keyword>
<dbReference type="Gene3D" id="6.10.340.10">
    <property type="match status" value="1"/>
</dbReference>
<dbReference type="Pfam" id="PF00211">
    <property type="entry name" value="Guanylate_cyc"/>
    <property type="match status" value="1"/>
</dbReference>
<feature type="domain" description="Guanylate cyclase" evidence="5">
    <location>
        <begin position="552"/>
        <end position="679"/>
    </location>
</feature>
<keyword evidence="8" id="KW-1185">Reference proteome</keyword>
<feature type="region of interest" description="Disordered" evidence="3">
    <location>
        <begin position="1"/>
        <end position="28"/>
    </location>
</feature>
<name>A0ABW2ZPW4_9MICO</name>
<evidence type="ECO:0000259" key="6">
    <source>
        <dbReference type="PROSITE" id="PS50885"/>
    </source>
</evidence>
<dbReference type="SUPFAM" id="SSF55073">
    <property type="entry name" value="Nucleotide cyclase"/>
    <property type="match status" value="1"/>
</dbReference>
<evidence type="ECO:0000256" key="4">
    <source>
        <dbReference type="SAM" id="Phobius"/>
    </source>
</evidence>
<dbReference type="CDD" id="cd06225">
    <property type="entry name" value="HAMP"/>
    <property type="match status" value="1"/>
</dbReference>
<gene>
    <name evidence="7" type="ORF">ACFQZV_04010</name>
</gene>
<comment type="caution">
    <text evidence="7">The sequence shown here is derived from an EMBL/GenBank/DDBJ whole genome shotgun (WGS) entry which is preliminary data.</text>
</comment>
<evidence type="ECO:0000256" key="2">
    <source>
        <dbReference type="ARBA" id="ARBA00022989"/>
    </source>
</evidence>
<dbReference type="Pfam" id="PF00672">
    <property type="entry name" value="HAMP"/>
    <property type="match status" value="1"/>
</dbReference>
<dbReference type="SMART" id="SM00044">
    <property type="entry name" value="CYCc"/>
    <property type="match status" value="1"/>
</dbReference>
<keyword evidence="1 4" id="KW-0812">Transmembrane</keyword>
<dbReference type="SUPFAM" id="SSF158472">
    <property type="entry name" value="HAMP domain-like"/>
    <property type="match status" value="1"/>
</dbReference>
<evidence type="ECO:0000256" key="3">
    <source>
        <dbReference type="SAM" id="MobiDB-lite"/>
    </source>
</evidence>
<organism evidence="7 8">
    <name type="scientific">Microbacterium koreense</name>
    <dbReference type="NCBI Taxonomy" id="323761"/>
    <lineage>
        <taxon>Bacteria</taxon>
        <taxon>Bacillati</taxon>
        <taxon>Actinomycetota</taxon>
        <taxon>Actinomycetes</taxon>
        <taxon>Micrococcales</taxon>
        <taxon>Microbacteriaceae</taxon>
        <taxon>Microbacterium</taxon>
    </lineage>
</organism>
<dbReference type="PROSITE" id="PS50125">
    <property type="entry name" value="GUANYLATE_CYCLASE_2"/>
    <property type="match status" value="1"/>
</dbReference>
<dbReference type="InterPro" id="IPR029787">
    <property type="entry name" value="Nucleotide_cyclase"/>
</dbReference>
<sequence>MTAADAVADGPPRAESGEAPHRRTKRRRAGLSIQSKLLIMMLAVSLVSSVVIGAIGFVSGRDSLREAAIDQLTTIRELRVGEIESEMRSIQQTVELNSRNRSAQMLSEELNAAWDDLQTRQLTPAQEAELEAYYADVFVPELEIRTGAPYSDTAFIPESAAGQWLQYHYTIQFPDFATALTIDNSADGTPFSAAAGEHGGYVSRLVDEIGYEDVLVLNLDGDVVFSAYKGVDLGTNLDDGPYRESLFADAYRDVVASNSVETVAVTDFERWIPSLGEPTMWVMSPIGDDEDITGVLAVQIAVDTIDAVMTGDFSWAEQGLGETGEVYLAGPDRLMRSTARGLIEGPEQYLADIVANDTAQATADQIRSAGHTVLLQPVETVSVDAALSGATGTSVSESFNGRESLTAYTPVEVAGLDWVAVAHTRSTEAFAPVSEFTRNLVLSTLGILLAVSVASLLLAQVLTRPLRSLVNAVRRVSAGELDVHVPAESRDEFGDLGEAFNDMAGSLRIKQQLIDRQRTENEELLRTLMPDSVAERYRRGEETIAEEHEDVSVVFGEIVGFDDFAAGLTVEEETAALNALMRGFDEAAERVGVESVRTLRGGYLASSGLVAPRVDNVRRSVEFAREMRIVVQRFTAQQGGDLSLRAGVATGAVTSGIVARTNLAYDLWGEAVNLAYRVREVTGEPGIYVSDAVRTRLHGSYTFAEAGTVHVDGTPSAVWRFDES</sequence>
<dbReference type="CDD" id="cd07302">
    <property type="entry name" value="CHD"/>
    <property type="match status" value="1"/>
</dbReference>
<dbReference type="SMART" id="SM00304">
    <property type="entry name" value="HAMP"/>
    <property type="match status" value="1"/>
</dbReference>
<feature type="domain" description="HAMP" evidence="6">
    <location>
        <begin position="460"/>
        <end position="512"/>
    </location>
</feature>
<dbReference type="PROSITE" id="PS50885">
    <property type="entry name" value="HAMP"/>
    <property type="match status" value="1"/>
</dbReference>
<dbReference type="PANTHER" id="PTHR45655:SF13">
    <property type="entry name" value="SOLUBLE GUANYLATE CYCLASE GCY-32-RELATED"/>
    <property type="match status" value="1"/>
</dbReference>
<dbReference type="RefSeq" id="WP_378750622.1">
    <property type="nucleotide sequence ID" value="NZ_JBHSSV010000003.1"/>
</dbReference>
<accession>A0ABW2ZPW4</accession>
<dbReference type="Proteomes" id="UP001597042">
    <property type="component" value="Unassembled WGS sequence"/>
</dbReference>
<dbReference type="InterPro" id="IPR001054">
    <property type="entry name" value="A/G_cyclase"/>
</dbReference>
<feature type="transmembrane region" description="Helical" evidence="4">
    <location>
        <begin position="37"/>
        <end position="58"/>
    </location>
</feature>
<evidence type="ECO:0000256" key="1">
    <source>
        <dbReference type="ARBA" id="ARBA00022692"/>
    </source>
</evidence>
<dbReference type="InterPro" id="IPR003660">
    <property type="entry name" value="HAMP_dom"/>
</dbReference>
<protein>
    <submittedName>
        <fullName evidence="7">Adenylate/guanylate cyclase domain-containing protein</fullName>
    </submittedName>
</protein>
<evidence type="ECO:0000313" key="8">
    <source>
        <dbReference type="Proteomes" id="UP001597042"/>
    </source>
</evidence>
<reference evidence="8" key="1">
    <citation type="journal article" date="2019" name="Int. J. Syst. Evol. Microbiol.">
        <title>The Global Catalogue of Microorganisms (GCM) 10K type strain sequencing project: providing services to taxonomists for standard genome sequencing and annotation.</title>
        <authorList>
            <consortium name="The Broad Institute Genomics Platform"/>
            <consortium name="The Broad Institute Genome Sequencing Center for Infectious Disease"/>
            <person name="Wu L."/>
            <person name="Ma J."/>
        </authorList>
    </citation>
    <scope>NUCLEOTIDE SEQUENCE [LARGE SCALE GENOMIC DNA]</scope>
    <source>
        <strain evidence="8">CCUG 50754</strain>
    </source>
</reference>
<proteinExistence type="predicted"/>
<dbReference type="Gene3D" id="3.30.70.1230">
    <property type="entry name" value="Nucleotide cyclase"/>
    <property type="match status" value="1"/>
</dbReference>
<keyword evidence="4" id="KW-0472">Membrane</keyword>
<evidence type="ECO:0000259" key="5">
    <source>
        <dbReference type="PROSITE" id="PS50125"/>
    </source>
</evidence>
<dbReference type="EMBL" id="JBHTIM010000001">
    <property type="protein sequence ID" value="MFD0780463.1"/>
    <property type="molecule type" value="Genomic_DNA"/>
</dbReference>